<keyword evidence="9" id="KW-1185">Reference proteome</keyword>
<feature type="transmembrane region" description="Helical" evidence="6">
    <location>
        <begin position="167"/>
        <end position="184"/>
    </location>
</feature>
<dbReference type="Pfam" id="PF07690">
    <property type="entry name" value="MFS_1"/>
    <property type="match status" value="1"/>
</dbReference>
<feature type="transmembrane region" description="Helical" evidence="6">
    <location>
        <begin position="103"/>
        <end position="128"/>
    </location>
</feature>
<evidence type="ECO:0000313" key="9">
    <source>
        <dbReference type="Proteomes" id="UP001527052"/>
    </source>
</evidence>
<proteinExistence type="predicted"/>
<feature type="transmembrane region" description="Helical" evidence="6">
    <location>
        <begin position="308"/>
        <end position="326"/>
    </location>
</feature>
<dbReference type="Gene3D" id="1.20.1250.20">
    <property type="entry name" value="MFS general substrate transporter like domains"/>
    <property type="match status" value="2"/>
</dbReference>
<feature type="transmembrane region" description="Helical" evidence="6">
    <location>
        <begin position="12"/>
        <end position="35"/>
    </location>
</feature>
<comment type="caution">
    <text evidence="8">The sequence shown here is derived from an EMBL/GenBank/DDBJ whole genome shotgun (WGS) entry which is preliminary data.</text>
</comment>
<gene>
    <name evidence="8" type="ORF">M5W82_02885</name>
</gene>
<protein>
    <submittedName>
        <fullName evidence="8">MFS transporter</fullName>
    </submittedName>
</protein>
<reference evidence="8 9" key="1">
    <citation type="submission" date="2022-05" db="EMBL/GenBank/DDBJ databases">
        <title>Genome Sequencing of Bee-Associated Microbes.</title>
        <authorList>
            <person name="Dunlap C."/>
        </authorList>
    </citation>
    <scope>NUCLEOTIDE SEQUENCE [LARGE SCALE GENOMIC DNA]</scope>
    <source>
        <strain evidence="8 9">NRRL BD-083</strain>
    </source>
</reference>
<comment type="subcellular location">
    <subcellularLocation>
        <location evidence="1">Cell membrane</location>
        <topology evidence="1">Multi-pass membrane protein</topology>
    </subcellularLocation>
</comment>
<keyword evidence="5 6" id="KW-0472">Membrane</keyword>
<feature type="domain" description="Major facilitator superfamily (MFS) profile" evidence="7">
    <location>
        <begin position="12"/>
        <end position="397"/>
    </location>
</feature>
<feature type="transmembrane region" description="Helical" evidence="6">
    <location>
        <begin position="41"/>
        <end position="62"/>
    </location>
</feature>
<evidence type="ECO:0000256" key="6">
    <source>
        <dbReference type="SAM" id="Phobius"/>
    </source>
</evidence>
<keyword evidence="2" id="KW-0813">Transport</keyword>
<evidence type="ECO:0000256" key="1">
    <source>
        <dbReference type="ARBA" id="ARBA00004651"/>
    </source>
</evidence>
<dbReference type="PROSITE" id="PS50850">
    <property type="entry name" value="MFS"/>
    <property type="match status" value="1"/>
</dbReference>
<dbReference type="PANTHER" id="PTHR11662">
    <property type="entry name" value="SOLUTE CARRIER FAMILY 17"/>
    <property type="match status" value="1"/>
</dbReference>
<keyword evidence="4 6" id="KW-1133">Transmembrane helix</keyword>
<dbReference type="RefSeq" id="WP_268635981.1">
    <property type="nucleotide sequence ID" value="NZ_JAMDLZ010000005.1"/>
</dbReference>
<feature type="transmembrane region" description="Helical" evidence="6">
    <location>
        <begin position="74"/>
        <end position="97"/>
    </location>
</feature>
<evidence type="ECO:0000256" key="5">
    <source>
        <dbReference type="ARBA" id="ARBA00023136"/>
    </source>
</evidence>
<dbReference type="EMBL" id="JAMDLZ010000005">
    <property type="protein sequence ID" value="MCY9545885.1"/>
    <property type="molecule type" value="Genomic_DNA"/>
</dbReference>
<feature type="transmembrane region" description="Helical" evidence="6">
    <location>
        <begin position="338"/>
        <end position="363"/>
    </location>
</feature>
<dbReference type="InterPro" id="IPR036259">
    <property type="entry name" value="MFS_trans_sf"/>
</dbReference>
<dbReference type="SUPFAM" id="SSF103473">
    <property type="entry name" value="MFS general substrate transporter"/>
    <property type="match status" value="1"/>
</dbReference>
<sequence>MNVELKKRSNLILGVLFFGWMVSYIDRTAISLALISIGKDLSLSATELGFVLSAFFFGYAAMQIPGGWLTDKYGTIKLLIGAVIFWSVFTAFTGLAWSLTSLLLIRFLFGIGEGGYPAASTKAISIYFQKEQLTKAQSTMMSSNMIGGAIAPIICAPLLLVMDWRNVFFLISGLGIIFVIALLWSTKNAQTFISEERKENKEKGSFRKVLKNTYLMRVLLVFFFINIANWGLSSWMPTYLMQVHGLDLKNVGFISAIPAIFGMIGMIISGRIISKLGGRSKYGVIFGAVVLAVCLYLMSTAASAALAITYQSIAFIFVSFMASFIFTTPHRVVNQQNVGTAFGIVNFGGQAAGIISPTIMGYLINVSGGSFKTSFIFLAIMCVIAAVIAVTLPVNHQQQTNIKSVEGYEL</sequence>
<dbReference type="Proteomes" id="UP001527052">
    <property type="component" value="Unassembled WGS sequence"/>
</dbReference>
<dbReference type="InterPro" id="IPR050382">
    <property type="entry name" value="MFS_Na/Anion_cotransporter"/>
</dbReference>
<feature type="transmembrane region" description="Helical" evidence="6">
    <location>
        <begin position="140"/>
        <end position="161"/>
    </location>
</feature>
<feature type="transmembrane region" description="Helical" evidence="6">
    <location>
        <begin position="252"/>
        <end position="270"/>
    </location>
</feature>
<evidence type="ECO:0000313" key="8">
    <source>
        <dbReference type="EMBL" id="MCY9545885.1"/>
    </source>
</evidence>
<evidence type="ECO:0000256" key="2">
    <source>
        <dbReference type="ARBA" id="ARBA00022448"/>
    </source>
</evidence>
<dbReference type="PANTHER" id="PTHR11662:SF399">
    <property type="entry name" value="FI19708P1-RELATED"/>
    <property type="match status" value="1"/>
</dbReference>
<evidence type="ECO:0000256" key="3">
    <source>
        <dbReference type="ARBA" id="ARBA00022692"/>
    </source>
</evidence>
<dbReference type="InterPro" id="IPR020846">
    <property type="entry name" value="MFS_dom"/>
</dbReference>
<keyword evidence="3 6" id="KW-0812">Transmembrane</keyword>
<evidence type="ECO:0000256" key="4">
    <source>
        <dbReference type="ARBA" id="ARBA00022989"/>
    </source>
</evidence>
<dbReference type="InterPro" id="IPR011701">
    <property type="entry name" value="MFS"/>
</dbReference>
<feature type="transmembrane region" description="Helical" evidence="6">
    <location>
        <begin position="214"/>
        <end position="232"/>
    </location>
</feature>
<organism evidence="8 9">
    <name type="scientific">Lysinibacillus xylanilyticus</name>
    <dbReference type="NCBI Taxonomy" id="582475"/>
    <lineage>
        <taxon>Bacteria</taxon>
        <taxon>Bacillati</taxon>
        <taxon>Bacillota</taxon>
        <taxon>Bacilli</taxon>
        <taxon>Bacillales</taxon>
        <taxon>Bacillaceae</taxon>
        <taxon>Lysinibacillus</taxon>
    </lineage>
</organism>
<evidence type="ECO:0000259" key="7">
    <source>
        <dbReference type="PROSITE" id="PS50850"/>
    </source>
</evidence>
<feature type="transmembrane region" description="Helical" evidence="6">
    <location>
        <begin position="282"/>
        <end position="302"/>
    </location>
</feature>
<accession>A0ABT4EJQ7</accession>
<dbReference type="CDD" id="cd17319">
    <property type="entry name" value="MFS_ExuT_GudP_like"/>
    <property type="match status" value="1"/>
</dbReference>
<name>A0ABT4EJQ7_9BACI</name>
<feature type="transmembrane region" description="Helical" evidence="6">
    <location>
        <begin position="375"/>
        <end position="394"/>
    </location>
</feature>